<dbReference type="EMBL" id="CADCVE010000006">
    <property type="protein sequence ID" value="CAA9438468.1"/>
    <property type="molecule type" value="Genomic_DNA"/>
</dbReference>
<evidence type="ECO:0000313" key="2">
    <source>
        <dbReference type="EMBL" id="CAA9438468.1"/>
    </source>
</evidence>
<dbReference type="AlphaFoldDB" id="A0A6J4QAQ0"/>
<accession>A0A6J4QAQ0</accession>
<protein>
    <submittedName>
        <fullName evidence="2">Uncharacterized protein</fullName>
    </submittedName>
</protein>
<organism evidence="2">
    <name type="scientific">uncultured Rubrobacteraceae bacterium</name>
    <dbReference type="NCBI Taxonomy" id="349277"/>
    <lineage>
        <taxon>Bacteria</taxon>
        <taxon>Bacillati</taxon>
        <taxon>Actinomycetota</taxon>
        <taxon>Rubrobacteria</taxon>
        <taxon>Rubrobacterales</taxon>
        <taxon>Rubrobacteraceae</taxon>
        <taxon>environmental samples</taxon>
    </lineage>
</organism>
<feature type="transmembrane region" description="Helical" evidence="1">
    <location>
        <begin position="38"/>
        <end position="56"/>
    </location>
</feature>
<keyword evidence="1" id="KW-0812">Transmembrane</keyword>
<keyword evidence="1" id="KW-0472">Membrane</keyword>
<proteinExistence type="predicted"/>
<sequence length="58" mass="6265">MTYGSSTILVFVTGPFLRKGTFPLRSTLLRRSMSPSRSILLGSTILAVSLLLARIAPV</sequence>
<keyword evidence="1" id="KW-1133">Transmembrane helix</keyword>
<name>A0A6J4QAQ0_9ACTN</name>
<gene>
    <name evidence="2" type="ORF">AVDCRST_MAG28-154</name>
</gene>
<reference evidence="2" key="1">
    <citation type="submission" date="2020-02" db="EMBL/GenBank/DDBJ databases">
        <authorList>
            <person name="Meier V. D."/>
        </authorList>
    </citation>
    <scope>NUCLEOTIDE SEQUENCE</scope>
    <source>
        <strain evidence="2">AVDCRST_MAG28</strain>
    </source>
</reference>
<evidence type="ECO:0000256" key="1">
    <source>
        <dbReference type="SAM" id="Phobius"/>
    </source>
</evidence>